<keyword evidence="15" id="KW-1185">Reference proteome</keyword>
<dbReference type="SUPFAM" id="SSF47323">
    <property type="entry name" value="Anticodon-binding domain of a subclass of class I aminoacyl-tRNA synthetases"/>
    <property type="match status" value="1"/>
</dbReference>
<protein>
    <recommendedName>
        <fullName evidence="9">Probable arginine--tRNA ligase, mitochondrial</fullName>
        <ecNumber evidence="2">6.1.1.19</ecNumber>
    </recommendedName>
    <alternativeName>
        <fullName evidence="8">Arginyl-tRNA synthetase</fullName>
    </alternativeName>
</protein>
<dbReference type="InterPro" id="IPR001412">
    <property type="entry name" value="aa-tRNA-synth_I_CS"/>
</dbReference>
<dbReference type="Pfam" id="PF00750">
    <property type="entry name" value="tRNA-synt_1d"/>
    <property type="match status" value="1"/>
</dbReference>
<dbReference type="SMART" id="SM00836">
    <property type="entry name" value="DALR_1"/>
    <property type="match status" value="1"/>
</dbReference>
<evidence type="ECO:0000256" key="3">
    <source>
        <dbReference type="ARBA" id="ARBA00022598"/>
    </source>
</evidence>
<evidence type="ECO:0000256" key="12">
    <source>
        <dbReference type="RuleBase" id="RU363038"/>
    </source>
</evidence>
<evidence type="ECO:0000256" key="2">
    <source>
        <dbReference type="ARBA" id="ARBA00012837"/>
    </source>
</evidence>
<dbReference type="AlphaFoldDB" id="A0AA36H8H0"/>
<accession>A0AA36H8H0</accession>
<evidence type="ECO:0000256" key="4">
    <source>
        <dbReference type="ARBA" id="ARBA00022741"/>
    </source>
</evidence>
<dbReference type="InterPro" id="IPR014729">
    <property type="entry name" value="Rossmann-like_a/b/a_fold"/>
</dbReference>
<dbReference type="Gene3D" id="1.10.730.10">
    <property type="entry name" value="Isoleucyl-tRNA Synthetase, Domain 1"/>
    <property type="match status" value="1"/>
</dbReference>
<dbReference type="GO" id="GO:0005739">
    <property type="term" value="C:mitochondrion"/>
    <property type="evidence" value="ECO:0007669"/>
    <property type="project" value="TreeGrafter"/>
</dbReference>
<gene>
    <name evidence="14" type="ORF">CYNAS_LOCUS18059</name>
</gene>
<keyword evidence="6 12" id="KW-0648">Protein biosynthesis</keyword>
<dbReference type="PANTHER" id="PTHR11956:SF11">
    <property type="entry name" value="ARGININE--TRNA LIGASE, MITOCHONDRIAL-RELATED"/>
    <property type="match status" value="1"/>
</dbReference>
<evidence type="ECO:0000256" key="8">
    <source>
        <dbReference type="ARBA" id="ARBA00033033"/>
    </source>
</evidence>
<evidence type="ECO:0000256" key="10">
    <source>
        <dbReference type="ARBA" id="ARBA00049339"/>
    </source>
</evidence>
<evidence type="ECO:0000256" key="5">
    <source>
        <dbReference type="ARBA" id="ARBA00022840"/>
    </source>
</evidence>
<dbReference type="GO" id="GO:0006420">
    <property type="term" value="P:arginyl-tRNA aminoacylation"/>
    <property type="evidence" value="ECO:0007669"/>
    <property type="project" value="InterPro"/>
</dbReference>
<keyword evidence="5 12" id="KW-0067">ATP-binding</keyword>
<dbReference type="InterPro" id="IPR035684">
    <property type="entry name" value="ArgRS_core"/>
</dbReference>
<dbReference type="PRINTS" id="PR01038">
    <property type="entry name" value="TRNASYNTHARG"/>
</dbReference>
<dbReference type="Gene3D" id="3.40.50.620">
    <property type="entry name" value="HUPs"/>
    <property type="match status" value="1"/>
</dbReference>
<dbReference type="PROSITE" id="PS00178">
    <property type="entry name" value="AA_TRNA_LIGASE_I"/>
    <property type="match status" value="1"/>
</dbReference>
<evidence type="ECO:0000313" key="14">
    <source>
        <dbReference type="EMBL" id="CAJ0606076.1"/>
    </source>
</evidence>
<dbReference type="EC" id="6.1.1.19" evidence="2"/>
<evidence type="ECO:0000256" key="1">
    <source>
        <dbReference type="ARBA" id="ARBA00005594"/>
    </source>
</evidence>
<sequence length="553" mass="62749">MILQNQLIQYAVTILLFSPTFPTDSLPFALPTTQDIPLNLNLVPLCPATEFESLQVPMNTSYLRRLRAPGALKAILMGRTSNRQSKKIVIDYSSPNIAKQFHIGNLRSTLIGRYLEKIHRAMGEDVTSINYLGDWGTQFAMIATYWRKVRPSDSFWNSCSDVDKIRTLTDCYVVANKQSKVDEEFREKVRDTFASMEECMENNELSSPVLQLWQDIKKISKRHLQHFYDMLNIEFDRWEYESSYVTAARRLAADLLKDEVARVAPSGISVVDLDGSELEEYAVIRKSDFTTLYLSRELACVLDRDDLFHADRYLYVVDRAQRKHFEALRLILKRIGKEDLAEKIEHVPYGRVKGLSTRLGRTEAVGDIIDKGAELALKFMQSSPTIKIPPEKEEEVSRQLSISTVVFNDLKRAKSAEYEFSFTNAFDLNHNNALSLQVRHSRLCSIEANNAELVPLLDDCNGVLVETLEAMKLAEQLSQFPEVLVRSANYAEPCQLIVYLIELSHYIGQVISQAKIKGQPTDVAVPRLLLLSASRAVLKEGISLLGAQPVESM</sequence>
<dbReference type="NCBIfam" id="TIGR00456">
    <property type="entry name" value="argS"/>
    <property type="match status" value="1"/>
</dbReference>
<dbReference type="GO" id="GO:0032543">
    <property type="term" value="P:mitochondrial translation"/>
    <property type="evidence" value="ECO:0007669"/>
    <property type="project" value="TreeGrafter"/>
</dbReference>
<dbReference type="PANTHER" id="PTHR11956">
    <property type="entry name" value="ARGINYL-TRNA SYNTHETASE"/>
    <property type="match status" value="1"/>
</dbReference>
<organism evidence="14 15">
    <name type="scientific">Cylicocyclus nassatus</name>
    <name type="common">Nematode worm</name>
    <dbReference type="NCBI Taxonomy" id="53992"/>
    <lineage>
        <taxon>Eukaryota</taxon>
        <taxon>Metazoa</taxon>
        <taxon>Ecdysozoa</taxon>
        <taxon>Nematoda</taxon>
        <taxon>Chromadorea</taxon>
        <taxon>Rhabditida</taxon>
        <taxon>Rhabditina</taxon>
        <taxon>Rhabditomorpha</taxon>
        <taxon>Strongyloidea</taxon>
        <taxon>Strongylidae</taxon>
        <taxon>Cylicocyclus</taxon>
    </lineage>
</organism>
<keyword evidence="3 12" id="KW-0436">Ligase</keyword>
<evidence type="ECO:0000256" key="6">
    <source>
        <dbReference type="ARBA" id="ARBA00022917"/>
    </source>
</evidence>
<keyword evidence="7 12" id="KW-0030">Aminoacyl-tRNA synthetase</keyword>
<comment type="similarity">
    <text evidence="1 12">Belongs to the class-I aminoacyl-tRNA synthetase family.</text>
</comment>
<dbReference type="GO" id="GO:0004814">
    <property type="term" value="F:arginine-tRNA ligase activity"/>
    <property type="evidence" value="ECO:0007669"/>
    <property type="project" value="UniProtKB-EC"/>
</dbReference>
<dbReference type="Proteomes" id="UP001176961">
    <property type="component" value="Unassembled WGS sequence"/>
</dbReference>
<dbReference type="InterPro" id="IPR001278">
    <property type="entry name" value="Arg-tRNA-ligase"/>
</dbReference>
<name>A0AA36H8H0_CYLNA</name>
<evidence type="ECO:0000256" key="9">
    <source>
        <dbReference type="ARBA" id="ARBA00039495"/>
    </source>
</evidence>
<keyword evidence="4 12" id="KW-0547">Nucleotide-binding</keyword>
<dbReference type="InterPro" id="IPR008909">
    <property type="entry name" value="DALR_anticod-bd"/>
</dbReference>
<evidence type="ECO:0000313" key="15">
    <source>
        <dbReference type="Proteomes" id="UP001176961"/>
    </source>
</evidence>
<dbReference type="GO" id="GO:0005524">
    <property type="term" value="F:ATP binding"/>
    <property type="evidence" value="ECO:0007669"/>
    <property type="project" value="UniProtKB-KW"/>
</dbReference>
<dbReference type="SUPFAM" id="SSF52374">
    <property type="entry name" value="Nucleotidylyl transferase"/>
    <property type="match status" value="1"/>
</dbReference>
<dbReference type="FunFam" id="1.10.730.10:FF:000006">
    <property type="entry name" value="Arginyl-tRNA synthetase 2, mitochondrial"/>
    <property type="match status" value="1"/>
</dbReference>
<evidence type="ECO:0000259" key="13">
    <source>
        <dbReference type="SMART" id="SM00836"/>
    </source>
</evidence>
<comment type="caution">
    <text evidence="14">The sequence shown here is derived from an EMBL/GenBank/DDBJ whole genome shotgun (WGS) entry which is preliminary data.</text>
</comment>
<dbReference type="EMBL" id="CATQJL010000316">
    <property type="protein sequence ID" value="CAJ0606076.1"/>
    <property type="molecule type" value="Genomic_DNA"/>
</dbReference>
<proteinExistence type="inferred from homology"/>
<dbReference type="Pfam" id="PF05746">
    <property type="entry name" value="DALR_1"/>
    <property type="match status" value="1"/>
</dbReference>
<reference evidence="14" key="1">
    <citation type="submission" date="2023-07" db="EMBL/GenBank/DDBJ databases">
        <authorList>
            <consortium name="CYATHOMIX"/>
        </authorList>
    </citation>
    <scope>NUCLEOTIDE SEQUENCE</scope>
    <source>
        <strain evidence="14">N/A</strain>
    </source>
</reference>
<evidence type="ECO:0000256" key="11">
    <source>
        <dbReference type="ARBA" id="ARBA00049595"/>
    </source>
</evidence>
<evidence type="ECO:0000256" key="7">
    <source>
        <dbReference type="ARBA" id="ARBA00023146"/>
    </source>
</evidence>
<feature type="domain" description="DALR anticodon binding" evidence="13">
    <location>
        <begin position="436"/>
        <end position="553"/>
    </location>
</feature>
<comment type="function">
    <text evidence="11">Catalyzes the attachment of arginine to tRNA(Arg) in a two-step reaction: arginine is first activated by ATP to form Arg-AMP and then transferred to the acceptor end of tRNA(Arg).</text>
</comment>
<dbReference type="InterPro" id="IPR009080">
    <property type="entry name" value="tRNAsynth_Ia_anticodon-bd"/>
</dbReference>
<comment type="catalytic activity">
    <reaction evidence="10">
        <text>tRNA(Arg) + L-arginine + ATP = L-arginyl-tRNA(Arg) + AMP + diphosphate</text>
        <dbReference type="Rhea" id="RHEA:20301"/>
        <dbReference type="Rhea" id="RHEA-COMP:9658"/>
        <dbReference type="Rhea" id="RHEA-COMP:9673"/>
        <dbReference type="ChEBI" id="CHEBI:30616"/>
        <dbReference type="ChEBI" id="CHEBI:32682"/>
        <dbReference type="ChEBI" id="CHEBI:33019"/>
        <dbReference type="ChEBI" id="CHEBI:78442"/>
        <dbReference type="ChEBI" id="CHEBI:78513"/>
        <dbReference type="ChEBI" id="CHEBI:456215"/>
        <dbReference type="EC" id="6.1.1.19"/>
    </reaction>
</comment>